<evidence type="ECO:0000256" key="3">
    <source>
        <dbReference type="ARBA" id="ARBA00022801"/>
    </source>
</evidence>
<dbReference type="GO" id="GO:0009117">
    <property type="term" value="P:nucleotide metabolic process"/>
    <property type="evidence" value="ECO:0007669"/>
    <property type="project" value="UniProtKB-KW"/>
</dbReference>
<proteinExistence type="inferred from homology"/>
<feature type="site" description="Important for substrate specificity" evidence="9">
    <location>
        <position position="19"/>
    </location>
</feature>
<keyword evidence="4 9" id="KW-0546">Nucleotide metabolism</keyword>
<comment type="function">
    <text evidence="6 9">Nucleoside triphosphate pyrophosphatase that hydrolyzes 7-methyl-GTP (m(7)GTP). May have a dual role in cell division arrest and in preventing the incorporation of modified nucleotides into cellular nucleic acids.</text>
</comment>
<accession>D8K5X7</accession>
<feature type="site" description="Important for substrate specificity" evidence="9">
    <location>
        <position position="77"/>
    </location>
</feature>
<evidence type="ECO:0000256" key="1">
    <source>
        <dbReference type="ARBA" id="ARBA00004496"/>
    </source>
</evidence>
<evidence type="ECO:0000256" key="7">
    <source>
        <dbReference type="ARBA" id="ARBA00060749"/>
    </source>
</evidence>
<name>D8K5X7_NITWC</name>
<evidence type="ECO:0000256" key="6">
    <source>
        <dbReference type="ARBA" id="ARBA00053369"/>
    </source>
</evidence>
<dbReference type="Pfam" id="PF02545">
    <property type="entry name" value="Maf"/>
    <property type="match status" value="1"/>
</dbReference>
<evidence type="ECO:0000256" key="2">
    <source>
        <dbReference type="ARBA" id="ARBA00022490"/>
    </source>
</evidence>
<dbReference type="GO" id="GO:0005737">
    <property type="term" value="C:cytoplasm"/>
    <property type="evidence" value="ECO:0007669"/>
    <property type="project" value="UniProtKB-SubCell"/>
</dbReference>
<dbReference type="AlphaFoldDB" id="D8K5X7"/>
<comment type="subcellular location">
    <subcellularLocation>
        <location evidence="1 9">Cytoplasm</location>
    </subcellularLocation>
</comment>
<comment type="similarity">
    <text evidence="7 9">Belongs to the Maf family. YceF subfamily.</text>
</comment>
<protein>
    <recommendedName>
        <fullName evidence="8 9">7-methyl-GTP pyrophosphatase</fullName>
        <shortName evidence="9">m(7)GTP pyrophosphatase</shortName>
        <ecNumber evidence="9">3.6.1.-</ecNumber>
    </recommendedName>
</protein>
<organism evidence="10 11">
    <name type="scientific">Nitrosococcus watsoni (strain C-113)</name>
    <dbReference type="NCBI Taxonomy" id="105559"/>
    <lineage>
        <taxon>Bacteria</taxon>
        <taxon>Pseudomonadati</taxon>
        <taxon>Pseudomonadota</taxon>
        <taxon>Gammaproteobacteria</taxon>
        <taxon>Chromatiales</taxon>
        <taxon>Chromatiaceae</taxon>
        <taxon>Nitrosococcus</taxon>
    </lineage>
</organism>
<keyword evidence="3 9" id="KW-0378">Hydrolase</keyword>
<dbReference type="HAMAP" id="MF_00528">
    <property type="entry name" value="Maf"/>
    <property type="match status" value="1"/>
</dbReference>
<comment type="cofactor">
    <cofactor evidence="9">
        <name>a divalent metal cation</name>
        <dbReference type="ChEBI" id="CHEBI:60240"/>
    </cofactor>
</comment>
<dbReference type="OrthoDB" id="9813694at2"/>
<dbReference type="GO" id="GO:0047429">
    <property type="term" value="F:nucleoside triphosphate diphosphatase activity"/>
    <property type="evidence" value="ECO:0007669"/>
    <property type="project" value="InterPro"/>
</dbReference>
<comment type="catalytic activity">
    <reaction evidence="5 9">
        <text>N(7)-methyl-GTP + H2O = N(7)-methyl-GMP + diphosphate + H(+)</text>
        <dbReference type="Rhea" id="RHEA:58744"/>
        <dbReference type="ChEBI" id="CHEBI:15377"/>
        <dbReference type="ChEBI" id="CHEBI:15378"/>
        <dbReference type="ChEBI" id="CHEBI:33019"/>
        <dbReference type="ChEBI" id="CHEBI:58285"/>
        <dbReference type="ChEBI" id="CHEBI:87133"/>
    </reaction>
</comment>
<dbReference type="InterPro" id="IPR003697">
    <property type="entry name" value="Maf-like"/>
</dbReference>
<sequence length="199" mass="21755">MALPSPALPTLVLASSSPYRAELLARLRLPFESHAPDIDETPLPQEQPEELAARLAETKAQIVGAKTSNALVIGSDQVAVLEQQMLGKPKTHERALQQLQAASGRTVFFYTGLCLLNTVTGASKTVVEPFQVRFRQLTEQQIDTYLQREQPYQCAGSFRSEGLGIALIQHLQGNDPNALVGLPLIRLTELLEQAGYPVL</sequence>
<dbReference type="PANTHER" id="PTHR43213">
    <property type="entry name" value="BIFUNCTIONAL DTTP/UTP PYROPHOSPHATASE/METHYLTRANSFERASE PROTEIN-RELATED"/>
    <property type="match status" value="1"/>
</dbReference>
<comment type="caution">
    <text evidence="9">Lacks conserved residue(s) required for the propagation of feature annotation.</text>
</comment>
<feature type="active site" description="Proton acceptor" evidence="9">
    <location>
        <position position="76"/>
    </location>
</feature>
<dbReference type="SUPFAM" id="SSF52972">
    <property type="entry name" value="ITPase-like"/>
    <property type="match status" value="1"/>
</dbReference>
<evidence type="ECO:0000256" key="5">
    <source>
        <dbReference type="ARBA" id="ARBA00050213"/>
    </source>
</evidence>
<dbReference type="NCBIfam" id="TIGR00172">
    <property type="entry name" value="maf"/>
    <property type="match status" value="1"/>
</dbReference>
<dbReference type="RefSeq" id="WP_013220399.1">
    <property type="nucleotide sequence ID" value="NC_014315.1"/>
</dbReference>
<dbReference type="HOGENOM" id="CLU_040416_1_0_6"/>
<dbReference type="EMBL" id="CP002086">
    <property type="protein sequence ID" value="ADJ28304.1"/>
    <property type="molecule type" value="Genomic_DNA"/>
</dbReference>
<dbReference type="KEGG" id="nwa:Nwat_1389"/>
<dbReference type="Gene3D" id="3.90.950.10">
    <property type="match status" value="1"/>
</dbReference>
<dbReference type="CDD" id="cd00555">
    <property type="entry name" value="Maf"/>
    <property type="match status" value="1"/>
</dbReference>
<dbReference type="Proteomes" id="UP000000393">
    <property type="component" value="Chromosome"/>
</dbReference>
<evidence type="ECO:0000256" key="8">
    <source>
        <dbReference type="ARBA" id="ARBA00068163"/>
    </source>
</evidence>
<gene>
    <name evidence="10" type="ordered locus">Nwat_1389</name>
</gene>
<evidence type="ECO:0000313" key="10">
    <source>
        <dbReference type="EMBL" id="ADJ28304.1"/>
    </source>
</evidence>
<keyword evidence="2 9" id="KW-0963">Cytoplasm</keyword>
<dbReference type="PANTHER" id="PTHR43213:SF10">
    <property type="entry name" value="7-METHYL-GTP PYROPHOSPHATASE"/>
    <property type="match status" value="1"/>
</dbReference>
<keyword evidence="11" id="KW-1185">Reference proteome</keyword>
<dbReference type="PIRSF" id="PIRSF006305">
    <property type="entry name" value="Maf"/>
    <property type="match status" value="1"/>
</dbReference>
<dbReference type="STRING" id="105559.Nwat_1389"/>
<dbReference type="eggNOG" id="COG0424">
    <property type="taxonomic scope" value="Bacteria"/>
</dbReference>
<reference evidence="10 11" key="1">
    <citation type="submission" date="2010-06" db="EMBL/GenBank/DDBJ databases">
        <title>Complete sequence of chromosome of Nitrosococcus watsoni C-113.</title>
        <authorList>
            <consortium name="US DOE Joint Genome Institute"/>
            <person name="Lucas S."/>
            <person name="Copeland A."/>
            <person name="Lapidus A."/>
            <person name="Cheng J.-F."/>
            <person name="Bruce D."/>
            <person name="Goodwin L."/>
            <person name="Pitluck S."/>
            <person name="Malfatti S.A."/>
            <person name="Chain P.S.G."/>
            <person name="Land M."/>
            <person name="Hauser L."/>
            <person name="Kyrpides N."/>
            <person name="Ivanova N."/>
            <person name="Cambell M.A."/>
            <person name="Heidelberg J.F."/>
            <person name="Klotz M.G."/>
            <person name="Woyke T."/>
        </authorList>
    </citation>
    <scope>NUCLEOTIDE SEQUENCE [LARGE SCALE GENOMIC DNA]</scope>
    <source>
        <strain evidence="10 11">C-113</strain>
    </source>
</reference>
<evidence type="ECO:0000313" key="11">
    <source>
        <dbReference type="Proteomes" id="UP000000393"/>
    </source>
</evidence>
<evidence type="ECO:0000256" key="4">
    <source>
        <dbReference type="ARBA" id="ARBA00023080"/>
    </source>
</evidence>
<dbReference type="InterPro" id="IPR029001">
    <property type="entry name" value="ITPase-like_fam"/>
</dbReference>
<dbReference type="EC" id="3.6.1.-" evidence="9"/>
<dbReference type="FunFam" id="3.90.950.10:FF:000005">
    <property type="entry name" value="7-methyl-GTP pyrophosphatase"/>
    <property type="match status" value="1"/>
</dbReference>
<evidence type="ECO:0000256" key="9">
    <source>
        <dbReference type="HAMAP-Rule" id="MF_00528"/>
    </source>
</evidence>
<feature type="site" description="Important for substrate specificity" evidence="9">
    <location>
        <position position="161"/>
    </location>
</feature>